<gene>
    <name evidence="8" type="ORF">C1SCF055_LOCUS39717</name>
</gene>
<feature type="transmembrane region" description="Helical" evidence="7">
    <location>
        <begin position="384"/>
        <end position="402"/>
    </location>
</feature>
<comment type="similarity">
    <text evidence="2">Belongs to the UPF0718 family.</text>
</comment>
<keyword evidence="7" id="KW-0732">Signal</keyword>
<evidence type="ECO:0000313" key="8">
    <source>
        <dbReference type="EMBL" id="CAI4014848.1"/>
    </source>
</evidence>
<evidence type="ECO:0000256" key="6">
    <source>
        <dbReference type="ARBA" id="ARBA00023136"/>
    </source>
</evidence>
<keyword evidence="10" id="KW-1185">Reference proteome</keyword>
<dbReference type="GO" id="GO:0006457">
    <property type="term" value="P:protein folding"/>
    <property type="evidence" value="ECO:0007669"/>
    <property type="project" value="InterPro"/>
</dbReference>
<feature type="transmembrane region" description="Helical" evidence="7">
    <location>
        <begin position="158"/>
        <end position="183"/>
    </location>
</feature>
<keyword evidence="3" id="KW-1003">Cell membrane</keyword>
<accession>A0A9P1GJ02</accession>
<feature type="transmembrane region" description="Helical" evidence="7">
    <location>
        <begin position="130"/>
        <end position="152"/>
    </location>
</feature>
<feature type="signal peptide" evidence="7">
    <location>
        <begin position="1"/>
        <end position="26"/>
    </location>
</feature>
<dbReference type="InterPro" id="IPR052923">
    <property type="entry name" value="UPF0718"/>
</dbReference>
<dbReference type="InterPro" id="IPR009033">
    <property type="entry name" value="Calreticulin/calnexin_P_dom_sf"/>
</dbReference>
<dbReference type="InterPro" id="IPR005524">
    <property type="entry name" value="DUF318"/>
</dbReference>
<dbReference type="GO" id="GO:0051082">
    <property type="term" value="F:unfolded protein binding"/>
    <property type="evidence" value="ECO:0007669"/>
    <property type="project" value="InterPro"/>
</dbReference>
<dbReference type="InterPro" id="IPR018124">
    <property type="entry name" value="Calret/calnex_CS"/>
</dbReference>
<dbReference type="Pfam" id="PF03773">
    <property type="entry name" value="ArsP_1"/>
    <property type="match status" value="1"/>
</dbReference>
<dbReference type="InterPro" id="IPR001580">
    <property type="entry name" value="Calret/calnex"/>
</dbReference>
<evidence type="ECO:0000256" key="4">
    <source>
        <dbReference type="ARBA" id="ARBA00022692"/>
    </source>
</evidence>
<evidence type="ECO:0000256" key="7">
    <source>
        <dbReference type="RuleBase" id="RU362126"/>
    </source>
</evidence>
<dbReference type="EMBL" id="CAMXCT010006503">
    <property type="protein sequence ID" value="CAI4014848.1"/>
    <property type="molecule type" value="Genomic_DNA"/>
</dbReference>
<sequence length="423" mass="43433">MVAMVCAARAFVWSLTVLSILSVGLGHDSCCAKAAMVGESEVTMVPDMNARKPEDWDDEEDGPWERPLIPKPPDAVVTIFFRDLLNTLEDASPWLLLGLLLSGVVKAVTPTSFAQQMRGSGGLPLAKGAFLGLMSPLCSCSALPMALGLVTAGASPGAAVAFVVSAQAAGVDSLLFTVGILGLRCAIARTLAAGLLGMAAGFVTPSGANGLNRSSKRMADPDACPSTSGSWLQCVGRGLQEALTDDFDEIAPSLMLGFSIASLLAALLPAGGLAQIALLGGLWGRASAIAVALPLQFCEHASVPLAVALQKAGATGGLSFAVLASLPAINSASIALVAQLAGLRAALQVLLMIWLCGISLSYIADFANAEVVQVGHSHDGLPQWFVYISKPLMGVIASLSVWRLSSFGTATRATGFLGIVFTL</sequence>
<feature type="transmembrane region" description="Helical" evidence="7">
    <location>
        <begin position="345"/>
        <end position="364"/>
    </location>
</feature>
<evidence type="ECO:0008006" key="11">
    <source>
        <dbReference type="Google" id="ProtNLM"/>
    </source>
</evidence>
<feature type="transmembrane region" description="Helical" evidence="7">
    <location>
        <begin position="317"/>
        <end position="338"/>
    </location>
</feature>
<dbReference type="GO" id="GO:0005886">
    <property type="term" value="C:plasma membrane"/>
    <property type="evidence" value="ECO:0007669"/>
    <property type="project" value="UniProtKB-SubCell"/>
</dbReference>
<evidence type="ECO:0000313" key="9">
    <source>
        <dbReference type="EMBL" id="CAL4802160.1"/>
    </source>
</evidence>
<dbReference type="GO" id="GO:0005783">
    <property type="term" value="C:endoplasmic reticulum"/>
    <property type="evidence" value="ECO:0007669"/>
    <property type="project" value="InterPro"/>
</dbReference>
<protein>
    <recommendedName>
        <fullName evidence="11">Permease</fullName>
    </recommendedName>
</protein>
<dbReference type="SUPFAM" id="SSF63887">
    <property type="entry name" value="P-domain of calnexin/calreticulin"/>
    <property type="match status" value="1"/>
</dbReference>
<dbReference type="Proteomes" id="UP001152797">
    <property type="component" value="Unassembled WGS sequence"/>
</dbReference>
<dbReference type="EMBL" id="CAMXCT020006503">
    <property type="protein sequence ID" value="CAL1168223.1"/>
    <property type="molecule type" value="Genomic_DNA"/>
</dbReference>
<organism evidence="8">
    <name type="scientific">Cladocopium goreaui</name>
    <dbReference type="NCBI Taxonomy" id="2562237"/>
    <lineage>
        <taxon>Eukaryota</taxon>
        <taxon>Sar</taxon>
        <taxon>Alveolata</taxon>
        <taxon>Dinophyceae</taxon>
        <taxon>Suessiales</taxon>
        <taxon>Symbiodiniaceae</taxon>
        <taxon>Cladocopium</taxon>
    </lineage>
</organism>
<comment type="subcellular location">
    <subcellularLocation>
        <location evidence="1">Cell membrane</location>
        <topology evidence="1">Multi-pass membrane protein</topology>
    </subcellularLocation>
</comment>
<dbReference type="OrthoDB" id="10673084at2759"/>
<feature type="chain" id="PRO_5043082714" description="Permease" evidence="7">
    <location>
        <begin position="27"/>
        <end position="423"/>
    </location>
</feature>
<dbReference type="EMBL" id="CAMXCT030006503">
    <property type="protein sequence ID" value="CAL4802160.1"/>
    <property type="molecule type" value="Genomic_DNA"/>
</dbReference>
<evidence type="ECO:0000256" key="1">
    <source>
        <dbReference type="ARBA" id="ARBA00004651"/>
    </source>
</evidence>
<dbReference type="Pfam" id="PF00262">
    <property type="entry name" value="Calreticulin"/>
    <property type="match status" value="1"/>
</dbReference>
<evidence type="ECO:0000256" key="2">
    <source>
        <dbReference type="ARBA" id="ARBA00006386"/>
    </source>
</evidence>
<feature type="transmembrane region" description="Helical" evidence="7">
    <location>
        <begin position="190"/>
        <end position="208"/>
    </location>
</feature>
<evidence type="ECO:0000256" key="3">
    <source>
        <dbReference type="ARBA" id="ARBA00022475"/>
    </source>
</evidence>
<dbReference type="AlphaFoldDB" id="A0A9P1GJ02"/>
<keyword evidence="7" id="KW-0256">Endoplasmic reticulum</keyword>
<evidence type="ECO:0000256" key="5">
    <source>
        <dbReference type="ARBA" id="ARBA00022989"/>
    </source>
</evidence>
<keyword evidence="4 7" id="KW-0812">Transmembrane</keyword>
<dbReference type="Gene3D" id="2.10.250.10">
    <property type="entry name" value="Calreticulin/calnexin, P domain"/>
    <property type="match status" value="1"/>
</dbReference>
<dbReference type="PROSITE" id="PS00805">
    <property type="entry name" value="CALRETICULIN_REPEAT"/>
    <property type="match status" value="1"/>
</dbReference>
<name>A0A9P1GJ02_9DINO</name>
<keyword evidence="5 7" id="KW-1133">Transmembrane helix</keyword>
<dbReference type="PANTHER" id="PTHR34184:SF4">
    <property type="entry name" value="UPF0718 PROTEIN YCGR"/>
    <property type="match status" value="1"/>
</dbReference>
<proteinExistence type="inferred from homology"/>
<reference evidence="9 10" key="2">
    <citation type="submission" date="2024-05" db="EMBL/GenBank/DDBJ databases">
        <authorList>
            <person name="Chen Y."/>
            <person name="Shah S."/>
            <person name="Dougan E. K."/>
            <person name="Thang M."/>
            <person name="Chan C."/>
        </authorList>
    </citation>
    <scope>NUCLEOTIDE SEQUENCE [LARGE SCALE GENOMIC DNA]</scope>
</reference>
<comment type="caution">
    <text evidence="8">The sequence shown here is derived from an EMBL/GenBank/DDBJ whole genome shotgun (WGS) entry which is preliminary data.</text>
</comment>
<feature type="transmembrane region" description="Helical" evidence="7">
    <location>
        <begin position="250"/>
        <end position="269"/>
    </location>
</feature>
<dbReference type="GO" id="GO:0005509">
    <property type="term" value="F:calcium ion binding"/>
    <property type="evidence" value="ECO:0007669"/>
    <property type="project" value="InterPro"/>
</dbReference>
<reference evidence="8" key="1">
    <citation type="submission" date="2022-10" db="EMBL/GenBank/DDBJ databases">
        <authorList>
            <person name="Chen Y."/>
            <person name="Dougan E. K."/>
            <person name="Chan C."/>
            <person name="Rhodes N."/>
            <person name="Thang M."/>
        </authorList>
    </citation>
    <scope>NUCLEOTIDE SEQUENCE</scope>
</reference>
<evidence type="ECO:0000313" key="10">
    <source>
        <dbReference type="Proteomes" id="UP001152797"/>
    </source>
</evidence>
<keyword evidence="6 7" id="KW-0472">Membrane</keyword>
<feature type="transmembrane region" description="Helical" evidence="7">
    <location>
        <begin position="91"/>
        <end position="109"/>
    </location>
</feature>
<comment type="similarity">
    <text evidence="7">Belongs to the calreticulin family.</text>
</comment>
<dbReference type="PANTHER" id="PTHR34184">
    <property type="entry name" value="UPF0718 PROTEIN YCGR"/>
    <property type="match status" value="1"/>
</dbReference>
<keyword evidence="7" id="KW-0143">Chaperone</keyword>